<dbReference type="Gene3D" id="3.30.950.30">
    <property type="entry name" value="Schlafen, AAA domain"/>
    <property type="match status" value="1"/>
</dbReference>
<dbReference type="InterPro" id="IPR038461">
    <property type="entry name" value="Schlafen_AlbA_2_dom_sf"/>
</dbReference>
<sequence>MAQFGAQFPALVCVRVRSDDMAADSRVQLISYLAVQQPYEIVGTPESEWVDFKSVPPEGPYDLSTDKGKFELAKDVAAFANASGGLIVCGFKAKKKQTELYEVAEKVTPFDKKVVDSTKYKDVITEYVRPLLQVKFFWYDHPGGDLKASGYYFVIEVPALPEADRWAMVTRGITDNGQFIKNSWTIPIRNGDTTAFLPQDEVYRLLNDGLRTRRGPDTAPAPAADRVKSRDDLCNALDMEKTPLLFFQSVPDHPRGIVPGMCADHGLRDVLSNQDTLRGAHAFNWSTAYTHPEPREGGLLLADAPRRGLLIESDGAVTGAAAATSEMLGWAMEQHSSGGPRRISVFVLTEITLEYFRLVDRHVLPLVGGTWTHRIVASDFTRKPARTLAAGDDPTFPFIGSPQPAASATWNHGWQALGDPERDAYEALRNIYALFGLDVTANPFVDADRVITAKLLEKKR</sequence>
<accession>A0A2I0SBP5</accession>
<organism evidence="2 3">
    <name type="scientific">Streptomyces populi</name>
    <dbReference type="NCBI Taxonomy" id="2058924"/>
    <lineage>
        <taxon>Bacteria</taxon>
        <taxon>Bacillati</taxon>
        <taxon>Actinomycetota</taxon>
        <taxon>Actinomycetes</taxon>
        <taxon>Kitasatosporales</taxon>
        <taxon>Streptomycetaceae</taxon>
        <taxon>Streptomyces</taxon>
    </lineage>
</organism>
<proteinExistence type="predicted"/>
<dbReference type="EMBL" id="PJOS01000187">
    <property type="protein sequence ID" value="PKT67319.1"/>
    <property type="molecule type" value="Genomic_DNA"/>
</dbReference>
<dbReference type="Proteomes" id="UP000236178">
    <property type="component" value="Unassembled WGS sequence"/>
</dbReference>
<comment type="caution">
    <text evidence="2">The sequence shown here is derived from an EMBL/GenBank/DDBJ whole genome shotgun (WGS) entry which is preliminary data.</text>
</comment>
<dbReference type="OrthoDB" id="4330464at2"/>
<gene>
    <name evidence="2" type="ORF">CW362_41070</name>
</gene>
<evidence type="ECO:0000259" key="1">
    <source>
        <dbReference type="Pfam" id="PF04326"/>
    </source>
</evidence>
<dbReference type="AlphaFoldDB" id="A0A2I0SBP5"/>
<name>A0A2I0SBP5_9ACTN</name>
<evidence type="ECO:0000313" key="3">
    <source>
        <dbReference type="Proteomes" id="UP000236178"/>
    </source>
</evidence>
<dbReference type="InterPro" id="IPR007421">
    <property type="entry name" value="Schlafen_AlbA_2_dom"/>
</dbReference>
<feature type="domain" description="Schlafen AlbA-2" evidence="1">
    <location>
        <begin position="46"/>
        <end position="178"/>
    </location>
</feature>
<dbReference type="Pfam" id="PF04326">
    <property type="entry name" value="SLFN_AlbA_2"/>
    <property type="match status" value="1"/>
</dbReference>
<protein>
    <recommendedName>
        <fullName evidence="1">Schlafen AlbA-2 domain-containing protein</fullName>
    </recommendedName>
</protein>
<keyword evidence="3" id="KW-1185">Reference proteome</keyword>
<reference evidence="2 3" key="1">
    <citation type="submission" date="2017-12" db="EMBL/GenBank/DDBJ databases">
        <title>Streptomyces populusis sp. nov., a novel endophytic actinobacterium isolated from stems of Populus adenopoda Maxim.</title>
        <authorList>
            <person name="Wang Z."/>
        </authorList>
    </citation>
    <scope>NUCLEOTIDE SEQUENCE [LARGE SCALE GENOMIC DNA]</scope>
    <source>
        <strain evidence="2 3">A249</strain>
    </source>
</reference>
<evidence type="ECO:0000313" key="2">
    <source>
        <dbReference type="EMBL" id="PKT67319.1"/>
    </source>
</evidence>